<dbReference type="Proteomes" id="UP001285263">
    <property type="component" value="Unassembled WGS sequence"/>
</dbReference>
<dbReference type="RefSeq" id="WP_320424788.1">
    <property type="nucleotide sequence ID" value="NZ_JAXCLA010000006.1"/>
</dbReference>
<dbReference type="SMART" id="SM00862">
    <property type="entry name" value="Trans_reg_C"/>
    <property type="match status" value="1"/>
</dbReference>
<dbReference type="InterPro" id="IPR001789">
    <property type="entry name" value="Sig_transdc_resp-reg_receiver"/>
</dbReference>
<accession>A0ABU5DKI9</accession>
<feature type="DNA-binding region" description="OmpR/PhoB-type" evidence="7">
    <location>
        <begin position="129"/>
        <end position="225"/>
    </location>
</feature>
<dbReference type="InterPro" id="IPR036388">
    <property type="entry name" value="WH-like_DNA-bd_sf"/>
</dbReference>
<evidence type="ECO:0000256" key="5">
    <source>
        <dbReference type="ARBA" id="ARBA00023163"/>
    </source>
</evidence>
<keyword evidence="3" id="KW-0805">Transcription regulation</keyword>
<keyword evidence="2" id="KW-0902">Two-component regulatory system</keyword>
<dbReference type="PROSITE" id="PS51755">
    <property type="entry name" value="OMPR_PHOB"/>
    <property type="match status" value="1"/>
</dbReference>
<dbReference type="PROSITE" id="PS50110">
    <property type="entry name" value="RESPONSE_REGULATORY"/>
    <property type="match status" value="1"/>
</dbReference>
<keyword evidence="4 7" id="KW-0238">DNA-binding</keyword>
<gene>
    <name evidence="10" type="ORF">SNE35_20125</name>
</gene>
<feature type="domain" description="OmpR/PhoB-type" evidence="9">
    <location>
        <begin position="129"/>
        <end position="225"/>
    </location>
</feature>
<reference evidence="10 11" key="1">
    <citation type="submission" date="2023-11" db="EMBL/GenBank/DDBJ databases">
        <title>Paucibacter sp. nov., isolated from fresh soil in Korea.</title>
        <authorList>
            <person name="Le N.T.T."/>
        </authorList>
    </citation>
    <scope>NUCLEOTIDE SEQUENCE [LARGE SCALE GENOMIC DNA]</scope>
    <source>
        <strain evidence="10 11">R3-3</strain>
    </source>
</reference>
<feature type="domain" description="Response regulatory" evidence="8">
    <location>
        <begin position="6"/>
        <end position="121"/>
    </location>
</feature>
<keyword evidence="11" id="KW-1185">Reference proteome</keyword>
<dbReference type="SUPFAM" id="SSF52172">
    <property type="entry name" value="CheY-like"/>
    <property type="match status" value="1"/>
</dbReference>
<dbReference type="PANTHER" id="PTHR48111">
    <property type="entry name" value="REGULATOR OF RPOS"/>
    <property type="match status" value="1"/>
</dbReference>
<evidence type="ECO:0000259" key="9">
    <source>
        <dbReference type="PROSITE" id="PS51755"/>
    </source>
</evidence>
<dbReference type="PANTHER" id="PTHR48111:SF1">
    <property type="entry name" value="TWO-COMPONENT RESPONSE REGULATOR ORR33"/>
    <property type="match status" value="1"/>
</dbReference>
<dbReference type="Gene3D" id="6.10.250.690">
    <property type="match status" value="1"/>
</dbReference>
<name>A0ABU5DKI9_9BURK</name>
<proteinExistence type="predicted"/>
<evidence type="ECO:0000313" key="10">
    <source>
        <dbReference type="EMBL" id="MDY0746830.1"/>
    </source>
</evidence>
<dbReference type="Pfam" id="PF00486">
    <property type="entry name" value="Trans_reg_C"/>
    <property type="match status" value="1"/>
</dbReference>
<dbReference type="Pfam" id="PF00072">
    <property type="entry name" value="Response_reg"/>
    <property type="match status" value="1"/>
</dbReference>
<dbReference type="CDD" id="cd00383">
    <property type="entry name" value="trans_reg_C"/>
    <property type="match status" value="1"/>
</dbReference>
<dbReference type="EMBL" id="JAXCLA010000006">
    <property type="protein sequence ID" value="MDY0746830.1"/>
    <property type="molecule type" value="Genomic_DNA"/>
</dbReference>
<evidence type="ECO:0000256" key="4">
    <source>
        <dbReference type="ARBA" id="ARBA00023125"/>
    </source>
</evidence>
<evidence type="ECO:0000256" key="7">
    <source>
        <dbReference type="PROSITE-ProRule" id="PRU01091"/>
    </source>
</evidence>
<dbReference type="SMART" id="SM00448">
    <property type="entry name" value="REC"/>
    <property type="match status" value="1"/>
</dbReference>
<evidence type="ECO:0000256" key="3">
    <source>
        <dbReference type="ARBA" id="ARBA00023015"/>
    </source>
</evidence>
<evidence type="ECO:0000259" key="8">
    <source>
        <dbReference type="PROSITE" id="PS50110"/>
    </source>
</evidence>
<protein>
    <submittedName>
        <fullName evidence="10">Response regulator transcription factor</fullName>
    </submittedName>
</protein>
<evidence type="ECO:0000256" key="6">
    <source>
        <dbReference type="PROSITE-ProRule" id="PRU00169"/>
    </source>
</evidence>
<dbReference type="InterPro" id="IPR011006">
    <property type="entry name" value="CheY-like_superfamily"/>
</dbReference>
<feature type="modified residue" description="4-aspartylphosphate" evidence="6">
    <location>
        <position position="56"/>
    </location>
</feature>
<organism evidence="10 11">
    <name type="scientific">Roseateles agri</name>
    <dbReference type="NCBI Taxonomy" id="3098619"/>
    <lineage>
        <taxon>Bacteria</taxon>
        <taxon>Pseudomonadati</taxon>
        <taxon>Pseudomonadota</taxon>
        <taxon>Betaproteobacteria</taxon>
        <taxon>Burkholderiales</taxon>
        <taxon>Sphaerotilaceae</taxon>
        <taxon>Roseateles</taxon>
    </lineage>
</organism>
<comment type="caution">
    <text evidence="10">The sequence shown here is derived from an EMBL/GenBank/DDBJ whole genome shotgun (WGS) entry which is preliminary data.</text>
</comment>
<dbReference type="InterPro" id="IPR001867">
    <property type="entry name" value="OmpR/PhoB-type_DNA-bd"/>
</dbReference>
<keyword evidence="1 6" id="KW-0597">Phosphoprotein</keyword>
<keyword evidence="5" id="KW-0804">Transcription</keyword>
<dbReference type="Gene3D" id="3.40.50.2300">
    <property type="match status" value="1"/>
</dbReference>
<dbReference type="Gene3D" id="1.10.10.10">
    <property type="entry name" value="Winged helix-like DNA-binding domain superfamily/Winged helix DNA-binding domain"/>
    <property type="match status" value="1"/>
</dbReference>
<sequence length="239" mass="26957">MREQASILLVEDDRTIRTELELHWQRLGGWRVQTCARLSELPEALARSAPDVIVLDRQLPDGNALDWLDGWRQKDPHTSVIILTAMDRVMDRVEGLRRGADDYLVKPFAPEELDARIVSLLRRTGATQGTRLQFGPLLWLQEQGEVRVDGVVLELHPRELEVLGLLIRRAPRLVPRRVLVDALAERNLELTDAAVDVYISRLRRKLAGRGVEIVTARGFGYRLDMSTAGDNETGGDDGD</sequence>
<evidence type="ECO:0000256" key="2">
    <source>
        <dbReference type="ARBA" id="ARBA00023012"/>
    </source>
</evidence>
<dbReference type="InterPro" id="IPR039420">
    <property type="entry name" value="WalR-like"/>
</dbReference>
<evidence type="ECO:0000256" key="1">
    <source>
        <dbReference type="ARBA" id="ARBA00022553"/>
    </source>
</evidence>
<evidence type="ECO:0000313" key="11">
    <source>
        <dbReference type="Proteomes" id="UP001285263"/>
    </source>
</evidence>